<feature type="region of interest" description="Disordered" evidence="1">
    <location>
        <begin position="482"/>
        <end position="519"/>
    </location>
</feature>
<dbReference type="AlphaFoldDB" id="G7YEC0"/>
<proteinExistence type="predicted"/>
<feature type="region of interest" description="Disordered" evidence="1">
    <location>
        <begin position="408"/>
        <end position="450"/>
    </location>
</feature>
<dbReference type="Proteomes" id="UP000008909">
    <property type="component" value="Unassembled WGS sequence"/>
</dbReference>
<feature type="compositionally biased region" description="Polar residues" evidence="1">
    <location>
        <begin position="439"/>
        <end position="450"/>
    </location>
</feature>
<dbReference type="EMBL" id="DF143135">
    <property type="protein sequence ID" value="GAA51303.1"/>
    <property type="molecule type" value="Genomic_DNA"/>
</dbReference>
<feature type="compositionally biased region" description="Basic and acidic residues" evidence="1">
    <location>
        <begin position="506"/>
        <end position="519"/>
    </location>
</feature>
<organism evidence="2 3">
    <name type="scientific">Clonorchis sinensis</name>
    <name type="common">Chinese liver fluke</name>
    <dbReference type="NCBI Taxonomy" id="79923"/>
    <lineage>
        <taxon>Eukaryota</taxon>
        <taxon>Metazoa</taxon>
        <taxon>Spiralia</taxon>
        <taxon>Lophotrochozoa</taxon>
        <taxon>Platyhelminthes</taxon>
        <taxon>Trematoda</taxon>
        <taxon>Digenea</taxon>
        <taxon>Opisthorchiida</taxon>
        <taxon>Opisthorchiata</taxon>
        <taxon>Opisthorchiidae</taxon>
        <taxon>Clonorchis</taxon>
    </lineage>
</organism>
<protein>
    <submittedName>
        <fullName evidence="2">Uncharacterized protein</fullName>
    </submittedName>
</protein>
<reference key="2">
    <citation type="submission" date="2011-10" db="EMBL/GenBank/DDBJ databases">
        <title>The genome and transcriptome sequence of Clonorchis sinensis provide insights into the carcinogenic liver fluke.</title>
        <authorList>
            <person name="Wang X."/>
            <person name="Huang Y."/>
            <person name="Chen W."/>
            <person name="Liu H."/>
            <person name="Guo L."/>
            <person name="Chen Y."/>
            <person name="Luo F."/>
            <person name="Zhou W."/>
            <person name="Sun J."/>
            <person name="Mao Q."/>
            <person name="Liang P."/>
            <person name="Zhou C."/>
            <person name="Tian Y."/>
            <person name="Men J."/>
            <person name="Lv X."/>
            <person name="Huang L."/>
            <person name="Zhou J."/>
            <person name="Hu Y."/>
            <person name="Li R."/>
            <person name="Zhang F."/>
            <person name="Lei H."/>
            <person name="Li X."/>
            <person name="Hu X."/>
            <person name="Liang C."/>
            <person name="Xu J."/>
            <person name="Wu Z."/>
            <person name="Yu X."/>
        </authorList>
    </citation>
    <scope>NUCLEOTIDE SEQUENCE</scope>
    <source>
        <strain>Henan</strain>
    </source>
</reference>
<keyword evidence="3" id="KW-1185">Reference proteome</keyword>
<evidence type="ECO:0000256" key="1">
    <source>
        <dbReference type="SAM" id="MobiDB-lite"/>
    </source>
</evidence>
<evidence type="ECO:0000313" key="3">
    <source>
        <dbReference type="Proteomes" id="UP000008909"/>
    </source>
</evidence>
<reference evidence="2" key="1">
    <citation type="journal article" date="2011" name="Genome Biol.">
        <title>The draft genome of the carcinogenic human liver fluke Clonorchis sinensis.</title>
        <authorList>
            <person name="Wang X."/>
            <person name="Chen W."/>
            <person name="Huang Y."/>
            <person name="Sun J."/>
            <person name="Men J."/>
            <person name="Liu H."/>
            <person name="Luo F."/>
            <person name="Guo L."/>
            <person name="Lv X."/>
            <person name="Deng C."/>
            <person name="Zhou C."/>
            <person name="Fan Y."/>
            <person name="Li X."/>
            <person name="Huang L."/>
            <person name="Hu Y."/>
            <person name="Liang C."/>
            <person name="Hu X."/>
            <person name="Xu J."/>
            <person name="Yu X."/>
        </authorList>
    </citation>
    <scope>NUCLEOTIDE SEQUENCE [LARGE SCALE GENOMIC DNA]</scope>
    <source>
        <strain evidence="2">Henan</strain>
    </source>
</reference>
<gene>
    <name evidence="2" type="ORF">CLF_105862</name>
</gene>
<accession>G7YEC0</accession>
<name>G7YEC0_CLOSI</name>
<evidence type="ECO:0000313" key="2">
    <source>
        <dbReference type="EMBL" id="GAA51303.1"/>
    </source>
</evidence>
<sequence length="519" mass="59712">MAVAAKPIFWIVADPRCCSLRAFANFYLEEWWALNRKLKRARDLALQQPSNSMNARDFHRAEPEIDSPAHSKNAIRWLMFFVDEQQSEAKNEEENMFQPSLADIFRDCMISTNVPFSIVNRLLVSLQHRLPELPRDARTLMRTPRWALNRKLKRARDLALQQPSNSMNARDFHRAEPEIDSPAHNYMHAVCLGVVRRLVSILVNGDRPVRIGLAGLNRVDHMIRNMRAHMPVDFPTFPYESYMFTLKRLVQSPTYPVRQIYKRLQESGPYLTNAPGNHADCDVGFPLKHVSLDKKRFLYVAYSLVKFYGQGLWQCAVLSSSWIEGNCAIWPKVHSKDFYKAVRLHLEPPAGSMKLTCEVIQTYDDFKKAREHEKKFQYTSDLETSDVTVQMGRNHPRRNKTTVRVVKTSFRNIRERSPSLSISPSPKKPRLMTPERAPQHSTSVPSTSNQPAYLMQQTVHRLPQYALNASPEILVFPILSPQSAPHFPNPRSRSTTSAERTAPRKNGRDGRSSISEDSH</sequence>